<name>A0A6A6RYY8_9PLEO</name>
<gene>
    <name evidence="1" type="ORF">P280DRAFT_55417</name>
</gene>
<dbReference type="AlphaFoldDB" id="A0A6A6RYY8"/>
<evidence type="ECO:0000313" key="1">
    <source>
        <dbReference type="EMBL" id="KAF2639164.1"/>
    </source>
</evidence>
<evidence type="ECO:0000313" key="2">
    <source>
        <dbReference type="Proteomes" id="UP000799753"/>
    </source>
</evidence>
<protein>
    <submittedName>
        <fullName evidence="1">Uncharacterized protein</fullName>
    </submittedName>
</protein>
<keyword evidence="2" id="KW-1185">Reference proteome</keyword>
<reference evidence="1" key="1">
    <citation type="journal article" date="2020" name="Stud. Mycol.">
        <title>101 Dothideomycetes genomes: a test case for predicting lifestyles and emergence of pathogens.</title>
        <authorList>
            <person name="Haridas S."/>
            <person name="Albert R."/>
            <person name="Binder M."/>
            <person name="Bloem J."/>
            <person name="Labutti K."/>
            <person name="Salamov A."/>
            <person name="Andreopoulos B."/>
            <person name="Baker S."/>
            <person name="Barry K."/>
            <person name="Bills G."/>
            <person name="Bluhm B."/>
            <person name="Cannon C."/>
            <person name="Castanera R."/>
            <person name="Culley D."/>
            <person name="Daum C."/>
            <person name="Ezra D."/>
            <person name="Gonzalez J."/>
            <person name="Henrissat B."/>
            <person name="Kuo A."/>
            <person name="Liang C."/>
            <person name="Lipzen A."/>
            <person name="Lutzoni F."/>
            <person name="Magnuson J."/>
            <person name="Mondo S."/>
            <person name="Nolan M."/>
            <person name="Ohm R."/>
            <person name="Pangilinan J."/>
            <person name="Park H.-J."/>
            <person name="Ramirez L."/>
            <person name="Alfaro M."/>
            <person name="Sun H."/>
            <person name="Tritt A."/>
            <person name="Yoshinaga Y."/>
            <person name="Zwiers L.-H."/>
            <person name="Turgeon B."/>
            <person name="Goodwin S."/>
            <person name="Spatafora J."/>
            <person name="Crous P."/>
            <person name="Grigoriev I."/>
        </authorList>
    </citation>
    <scope>NUCLEOTIDE SEQUENCE</scope>
    <source>
        <strain evidence="1">CBS 473.64</strain>
    </source>
</reference>
<organism evidence="1 2">
    <name type="scientific">Massarina eburnea CBS 473.64</name>
    <dbReference type="NCBI Taxonomy" id="1395130"/>
    <lineage>
        <taxon>Eukaryota</taxon>
        <taxon>Fungi</taxon>
        <taxon>Dikarya</taxon>
        <taxon>Ascomycota</taxon>
        <taxon>Pezizomycotina</taxon>
        <taxon>Dothideomycetes</taxon>
        <taxon>Pleosporomycetidae</taxon>
        <taxon>Pleosporales</taxon>
        <taxon>Massarineae</taxon>
        <taxon>Massarinaceae</taxon>
        <taxon>Massarina</taxon>
    </lineage>
</organism>
<proteinExistence type="predicted"/>
<accession>A0A6A6RYY8</accession>
<dbReference type="Proteomes" id="UP000799753">
    <property type="component" value="Unassembled WGS sequence"/>
</dbReference>
<dbReference type="EMBL" id="MU006787">
    <property type="protein sequence ID" value="KAF2639164.1"/>
    <property type="molecule type" value="Genomic_DNA"/>
</dbReference>
<sequence>MISHGFPLPCLHIFTVLPSPSRTVLQHPFFTTMVKLAFACFPVETNPIPFCPPPSSLSSFARLFCLPFSNFSAETIDKRWPTKGTATIRPLYTCVLVLVMEHHVPLPPFRVVEPGPPIRHACESHGAPGLLTSAQLLILCRGFRTLRISAWLQRGGTGG</sequence>